<feature type="non-terminal residue" evidence="2">
    <location>
        <position position="1"/>
    </location>
</feature>
<evidence type="ECO:0000256" key="1">
    <source>
        <dbReference type="SAM" id="MobiDB-lite"/>
    </source>
</evidence>
<dbReference type="AlphaFoldDB" id="X1DZ98"/>
<reference evidence="2" key="1">
    <citation type="journal article" date="2014" name="Front. Microbiol.">
        <title>High frequency of phylogenetically diverse reductive dehalogenase-homologous genes in deep subseafloor sedimentary metagenomes.</title>
        <authorList>
            <person name="Kawai M."/>
            <person name="Futagami T."/>
            <person name="Toyoda A."/>
            <person name="Takaki Y."/>
            <person name="Nishi S."/>
            <person name="Hori S."/>
            <person name="Arai W."/>
            <person name="Tsubouchi T."/>
            <person name="Morono Y."/>
            <person name="Uchiyama I."/>
            <person name="Ito T."/>
            <person name="Fujiyama A."/>
            <person name="Inagaki F."/>
            <person name="Takami H."/>
        </authorList>
    </citation>
    <scope>NUCLEOTIDE SEQUENCE</scope>
    <source>
        <strain evidence="2">Expedition CK06-06</strain>
    </source>
</reference>
<accession>X1DZ98</accession>
<feature type="region of interest" description="Disordered" evidence="1">
    <location>
        <begin position="37"/>
        <end position="58"/>
    </location>
</feature>
<feature type="compositionally biased region" description="Polar residues" evidence="1">
    <location>
        <begin position="49"/>
        <end position="58"/>
    </location>
</feature>
<proteinExistence type="predicted"/>
<dbReference type="EMBL" id="BART01038036">
    <property type="protein sequence ID" value="GAH13495.1"/>
    <property type="molecule type" value="Genomic_DNA"/>
</dbReference>
<sequence length="58" mass="6882">SGYINKNYLDKYLKDPEIKKLDRKIPFQEQPFSQVKMSKGEEPFDAFSKIQQSKGKER</sequence>
<gene>
    <name evidence="2" type="ORF">S01H4_63309</name>
</gene>
<evidence type="ECO:0000313" key="2">
    <source>
        <dbReference type="EMBL" id="GAH13495.1"/>
    </source>
</evidence>
<name>X1DZ98_9ZZZZ</name>
<protein>
    <submittedName>
        <fullName evidence="2">Uncharacterized protein</fullName>
    </submittedName>
</protein>
<organism evidence="2">
    <name type="scientific">marine sediment metagenome</name>
    <dbReference type="NCBI Taxonomy" id="412755"/>
    <lineage>
        <taxon>unclassified sequences</taxon>
        <taxon>metagenomes</taxon>
        <taxon>ecological metagenomes</taxon>
    </lineage>
</organism>
<comment type="caution">
    <text evidence="2">The sequence shown here is derived from an EMBL/GenBank/DDBJ whole genome shotgun (WGS) entry which is preliminary data.</text>
</comment>